<dbReference type="RefSeq" id="WP_106338463.1">
    <property type="nucleotide sequence ID" value="NZ_PVZS01000023.1"/>
</dbReference>
<accession>A0A2T1HPL6</accession>
<gene>
    <name evidence="2" type="ORF">SLNSH_18210</name>
</gene>
<evidence type="ECO:0000256" key="1">
    <source>
        <dbReference type="SAM" id="MobiDB-lite"/>
    </source>
</evidence>
<proteinExistence type="predicted"/>
<evidence type="ECO:0000313" key="2">
    <source>
        <dbReference type="EMBL" id="PSC03576.1"/>
    </source>
</evidence>
<keyword evidence="3" id="KW-1185">Reference proteome</keyword>
<reference evidence="3" key="1">
    <citation type="submission" date="2018-03" db="EMBL/GenBank/DDBJ databases">
        <authorList>
            <person name="Sun L."/>
            <person name="Liu H."/>
            <person name="Chen W."/>
            <person name="Huang K."/>
            <person name="Liu W."/>
            <person name="Gao X."/>
        </authorList>
    </citation>
    <scope>NUCLEOTIDE SEQUENCE [LARGE SCALE GENOMIC DNA]</scope>
    <source>
        <strain evidence="3">SH9</strain>
    </source>
</reference>
<comment type="caution">
    <text evidence="2">The sequence shown here is derived from an EMBL/GenBank/DDBJ whole genome shotgun (WGS) entry which is preliminary data.</text>
</comment>
<feature type="compositionally biased region" description="Basic and acidic residues" evidence="1">
    <location>
        <begin position="1"/>
        <end position="18"/>
    </location>
</feature>
<evidence type="ECO:0000313" key="3">
    <source>
        <dbReference type="Proteomes" id="UP000239772"/>
    </source>
</evidence>
<protein>
    <submittedName>
        <fullName evidence="2">Uncharacterized protein</fullName>
    </submittedName>
</protein>
<name>A0A2T1HPL6_9HYPH</name>
<dbReference type="EMBL" id="PVZS01000023">
    <property type="protein sequence ID" value="PSC03576.1"/>
    <property type="molecule type" value="Genomic_DNA"/>
</dbReference>
<dbReference type="AlphaFoldDB" id="A0A2T1HPL6"/>
<organism evidence="2 3">
    <name type="scientific">Alsobacter soli</name>
    <dbReference type="NCBI Taxonomy" id="2109933"/>
    <lineage>
        <taxon>Bacteria</taxon>
        <taxon>Pseudomonadati</taxon>
        <taxon>Pseudomonadota</taxon>
        <taxon>Alphaproteobacteria</taxon>
        <taxon>Hyphomicrobiales</taxon>
        <taxon>Alsobacteraceae</taxon>
        <taxon>Alsobacter</taxon>
    </lineage>
</organism>
<feature type="region of interest" description="Disordered" evidence="1">
    <location>
        <begin position="1"/>
        <end position="63"/>
    </location>
</feature>
<dbReference type="Proteomes" id="UP000239772">
    <property type="component" value="Unassembled WGS sequence"/>
</dbReference>
<sequence>MAKAPGRQEEERESKPGEAKPAPMDPVQEADEESFPASDPPAWTGTTGAAAPDHPKPRKPRKD</sequence>
<feature type="compositionally biased region" description="Low complexity" evidence="1">
    <location>
        <begin position="40"/>
        <end position="52"/>
    </location>
</feature>